<name>A0A9W9DHZ2_9AGAR</name>
<dbReference type="InterPro" id="IPR032675">
    <property type="entry name" value="LRR_dom_sf"/>
</dbReference>
<reference evidence="1" key="1">
    <citation type="submission" date="2022-08" db="EMBL/GenBank/DDBJ databases">
        <title>A Global Phylogenomic Analysis of the Shiitake Genus Lentinula.</title>
        <authorList>
            <consortium name="DOE Joint Genome Institute"/>
            <person name="Sierra-Patev S."/>
            <person name="Min B."/>
            <person name="Naranjo-Ortiz M."/>
            <person name="Looney B."/>
            <person name="Konkel Z."/>
            <person name="Slot J.C."/>
            <person name="Sakamoto Y."/>
            <person name="Steenwyk J.L."/>
            <person name="Rokas A."/>
            <person name="Carro J."/>
            <person name="Camarero S."/>
            <person name="Ferreira P."/>
            <person name="Molpeceres G."/>
            <person name="Ruiz-Duenas F.J."/>
            <person name="Serrano A."/>
            <person name="Henrissat B."/>
            <person name="Drula E."/>
            <person name="Hughes K.W."/>
            <person name="Mata J.L."/>
            <person name="Ishikawa N.K."/>
            <person name="Vargas-Isla R."/>
            <person name="Ushijima S."/>
            <person name="Smith C.A."/>
            <person name="Ahrendt S."/>
            <person name="Andreopoulos W."/>
            <person name="He G."/>
            <person name="Labutti K."/>
            <person name="Lipzen A."/>
            <person name="Ng V."/>
            <person name="Riley R."/>
            <person name="Sandor L."/>
            <person name="Barry K."/>
            <person name="Martinez A.T."/>
            <person name="Xiao Y."/>
            <person name="Gibbons J.G."/>
            <person name="Terashima K."/>
            <person name="Grigoriev I.V."/>
            <person name="Hibbett D.S."/>
        </authorList>
    </citation>
    <scope>NUCLEOTIDE SEQUENCE</scope>
    <source>
        <strain evidence="1">JLM2183</strain>
    </source>
</reference>
<evidence type="ECO:0000313" key="1">
    <source>
        <dbReference type="EMBL" id="KAJ4471572.1"/>
    </source>
</evidence>
<evidence type="ECO:0000313" key="2">
    <source>
        <dbReference type="Proteomes" id="UP001150266"/>
    </source>
</evidence>
<dbReference type="EMBL" id="JAOTPV010000022">
    <property type="protein sequence ID" value="KAJ4471572.1"/>
    <property type="molecule type" value="Genomic_DNA"/>
</dbReference>
<proteinExistence type="predicted"/>
<dbReference type="OrthoDB" id="2915292at2759"/>
<organism evidence="1 2">
    <name type="scientific">Lentinula aciculospora</name>
    <dbReference type="NCBI Taxonomy" id="153920"/>
    <lineage>
        <taxon>Eukaryota</taxon>
        <taxon>Fungi</taxon>
        <taxon>Dikarya</taxon>
        <taxon>Basidiomycota</taxon>
        <taxon>Agaricomycotina</taxon>
        <taxon>Agaricomycetes</taxon>
        <taxon>Agaricomycetidae</taxon>
        <taxon>Agaricales</taxon>
        <taxon>Marasmiineae</taxon>
        <taxon>Omphalotaceae</taxon>
        <taxon>Lentinula</taxon>
    </lineage>
</organism>
<gene>
    <name evidence="1" type="ORF">J3R30DRAFT_1095505</name>
</gene>
<sequence>MVQLPVELWLHVAHFIPSTMLKDLISVHRAFFYAEMAKRYKEVRLKGFFQTSDNNILQLVDSLQVPFIRDCVQILRVRPCLLQEFLPVAEQRQHQDDTTSTSTSPDTTHLHVKVKHIFSSFSNLVEYHLLWFERLFIGDSSIDILRAPMLASQHLRKLSLEASLDKLELFLSVEDVLPRLEELDVLVRRRSDVDSGAPTVLQTSEQNLPNRFASLTSFINRHRLSLRRFSLSVIEALDCTPLFLCLHQQFPLLHEFCLSVPTEVPHIGDPSTLAHWMTWQRASLHKFTMKPYLVTKSLLWEDSFEVWIETFLSHLSLPDLRILKLKFYFPAKGIQKLVRHFANTLDELDLGGHHMTFDQVAGVLKVLSPVQGAFGVIPQVASRLSVLRLGKVTLSPELIDIFAETLPGLQELDLRMEDAVPHKDEAPVYSWSGSFFRKTRNQSPAQIEQFLNAMRSRTYPDWGLQRLSVWVSLLKLQNQYQPRYVELFERCIPSLTSVSNKI</sequence>
<evidence type="ECO:0008006" key="3">
    <source>
        <dbReference type="Google" id="ProtNLM"/>
    </source>
</evidence>
<comment type="caution">
    <text evidence="1">The sequence shown here is derived from an EMBL/GenBank/DDBJ whole genome shotgun (WGS) entry which is preliminary data.</text>
</comment>
<accession>A0A9W9DHZ2</accession>
<protein>
    <recommendedName>
        <fullName evidence="3">F-box domain-containing protein</fullName>
    </recommendedName>
</protein>
<dbReference type="AlphaFoldDB" id="A0A9W9DHZ2"/>
<dbReference type="Proteomes" id="UP001150266">
    <property type="component" value="Unassembled WGS sequence"/>
</dbReference>
<keyword evidence="2" id="KW-1185">Reference proteome</keyword>
<dbReference type="Gene3D" id="3.80.10.10">
    <property type="entry name" value="Ribonuclease Inhibitor"/>
    <property type="match status" value="1"/>
</dbReference>